<dbReference type="AlphaFoldDB" id="N1ZYX4"/>
<dbReference type="OrthoDB" id="9799422at2"/>
<dbReference type="Gene3D" id="3.40.50.300">
    <property type="entry name" value="P-loop containing nucleotide triphosphate hydrolases"/>
    <property type="match status" value="1"/>
</dbReference>
<dbReference type="GO" id="GO:0009236">
    <property type="term" value="P:cobalamin biosynthetic process"/>
    <property type="evidence" value="ECO:0007669"/>
    <property type="project" value="UniProtKB-UniPathway"/>
</dbReference>
<dbReference type="SUPFAM" id="SSF52540">
    <property type="entry name" value="P-loop containing nucleoside triphosphate hydrolases"/>
    <property type="match status" value="1"/>
</dbReference>
<sequence length="187" mass="22489">MIQCILGEREIGKSIFVENQVKTIDKNALYIATLPEWDMYRDVIQRHRQRRPSTWDCIELMNMLPCQIITYPFLNYRNVVLDNLSYYVLYQVCANDNVFFRELYSDFLILFDQVAISKNTMVYLIDTPLIQWKFLDKDEKKMIYQIFFSILHKAKKIEKYYQGNIVCQITVEEAIDYFFTHEEVSVL</sequence>
<dbReference type="UniPathway" id="UPA00148">
    <property type="reaction ID" value="UER00236"/>
</dbReference>
<evidence type="ECO:0000313" key="2">
    <source>
        <dbReference type="Proteomes" id="UP000012589"/>
    </source>
</evidence>
<proteinExistence type="predicted"/>
<evidence type="ECO:0000313" key="1">
    <source>
        <dbReference type="EMBL" id="EMZ17509.1"/>
    </source>
</evidence>
<dbReference type="Proteomes" id="UP000012589">
    <property type="component" value="Unassembled WGS sequence"/>
</dbReference>
<organism evidence="1 2">
    <name type="scientific">Eubacterium plexicaudatum ASF492</name>
    <dbReference type="NCBI Taxonomy" id="1235802"/>
    <lineage>
        <taxon>Bacteria</taxon>
        <taxon>Bacillati</taxon>
        <taxon>Bacillota</taxon>
        <taxon>Clostridia</taxon>
        <taxon>Eubacteriales</taxon>
        <taxon>Eubacteriaceae</taxon>
        <taxon>Eubacterium</taxon>
    </lineage>
</organism>
<dbReference type="EMBL" id="AQFT01000206">
    <property type="protein sequence ID" value="EMZ17509.1"/>
    <property type="molecule type" value="Genomic_DNA"/>
</dbReference>
<reference evidence="1 2" key="1">
    <citation type="journal article" date="2014" name="Genome Announc.">
        <title>Draft genome sequences of the altered schaedler flora, a defined bacterial community from gnotobiotic mice.</title>
        <authorList>
            <person name="Wannemuehler M.J."/>
            <person name="Overstreet A.M."/>
            <person name="Ward D.V."/>
            <person name="Phillips G.J."/>
        </authorList>
    </citation>
    <scope>NUCLEOTIDE SEQUENCE [LARGE SCALE GENOMIC DNA]</scope>
    <source>
        <strain evidence="1 2">ASF492</strain>
    </source>
</reference>
<dbReference type="STRING" id="1235802.C823_05929"/>
<keyword evidence="2" id="KW-1185">Reference proteome</keyword>
<accession>N1ZYX4</accession>
<dbReference type="GO" id="GO:0043752">
    <property type="term" value="F:adenosylcobinamide kinase activity"/>
    <property type="evidence" value="ECO:0007669"/>
    <property type="project" value="InterPro"/>
</dbReference>
<dbReference type="InterPro" id="IPR027417">
    <property type="entry name" value="P-loop_NTPase"/>
</dbReference>
<dbReference type="InterPro" id="IPR003203">
    <property type="entry name" value="CobU/CobP"/>
</dbReference>
<dbReference type="GO" id="GO:0000166">
    <property type="term" value="F:nucleotide binding"/>
    <property type="evidence" value="ECO:0007669"/>
    <property type="project" value="InterPro"/>
</dbReference>
<comment type="caution">
    <text evidence="1">The sequence shown here is derived from an EMBL/GenBank/DDBJ whole genome shotgun (WGS) entry which is preliminary data.</text>
</comment>
<dbReference type="PATRIC" id="fig|1235802.3.peg.6262"/>
<name>N1ZYX4_9FIRM</name>
<gene>
    <name evidence="1" type="ORF">C823_05929</name>
</gene>
<dbReference type="Pfam" id="PF02283">
    <property type="entry name" value="CobU"/>
    <property type="match status" value="1"/>
</dbReference>
<protein>
    <submittedName>
        <fullName evidence="1">Uncharacterized protein</fullName>
    </submittedName>
</protein>
<dbReference type="HOGENOM" id="CLU_1445648_0_0_9"/>